<organism evidence="1 2">
    <name type="scientific">Solanum verrucosum</name>
    <dbReference type="NCBI Taxonomy" id="315347"/>
    <lineage>
        <taxon>Eukaryota</taxon>
        <taxon>Viridiplantae</taxon>
        <taxon>Streptophyta</taxon>
        <taxon>Embryophyta</taxon>
        <taxon>Tracheophyta</taxon>
        <taxon>Spermatophyta</taxon>
        <taxon>Magnoliopsida</taxon>
        <taxon>eudicotyledons</taxon>
        <taxon>Gunneridae</taxon>
        <taxon>Pentapetalae</taxon>
        <taxon>asterids</taxon>
        <taxon>lamiids</taxon>
        <taxon>Solanales</taxon>
        <taxon>Solanaceae</taxon>
        <taxon>Solanoideae</taxon>
        <taxon>Solaneae</taxon>
        <taxon>Solanum</taxon>
    </lineage>
</organism>
<sequence>MACLQRALACSSLSFNVSSFTAALTIAKSISISFKTLYNSVTILSSTFPSSFNTSASSLALSATISPTFANNAVDPKSLAINSSNFSKKSIITYPIGLSNGIGFVLFHPISKFGGSCFMSSVLDFLSRIISDFRRFSIGNFSGLIVVSEFGVRNSGSEEDSVNELEVHLIVNCFMEEIG</sequence>
<gene>
    <name evidence="1" type="ORF">MTR67_033228</name>
</gene>
<evidence type="ECO:0000313" key="2">
    <source>
        <dbReference type="Proteomes" id="UP001234989"/>
    </source>
</evidence>
<keyword evidence="2" id="KW-1185">Reference proteome</keyword>
<proteinExistence type="predicted"/>
<evidence type="ECO:0000313" key="1">
    <source>
        <dbReference type="EMBL" id="WMV39843.1"/>
    </source>
</evidence>
<dbReference type="AlphaFoldDB" id="A0AAF0ZIZ6"/>
<accession>A0AAF0ZIZ6</accession>
<reference evidence="1" key="1">
    <citation type="submission" date="2023-08" db="EMBL/GenBank/DDBJ databases">
        <title>A de novo genome assembly of Solanum verrucosum Schlechtendal, a Mexican diploid species geographically isolated from the other diploid A-genome species in potato relatives.</title>
        <authorList>
            <person name="Hosaka K."/>
        </authorList>
    </citation>
    <scope>NUCLEOTIDE SEQUENCE</scope>
    <source>
        <tissue evidence="1">Young leaves</tissue>
    </source>
</reference>
<dbReference type="EMBL" id="CP133618">
    <property type="protein sequence ID" value="WMV39843.1"/>
    <property type="molecule type" value="Genomic_DNA"/>
</dbReference>
<name>A0AAF0ZIZ6_SOLVR</name>
<dbReference type="Proteomes" id="UP001234989">
    <property type="component" value="Chromosome 7"/>
</dbReference>
<protein>
    <submittedName>
        <fullName evidence="1">Uncharacterized protein</fullName>
    </submittedName>
</protein>